<name>A0A1Y0AZW2_9LAMI</name>
<protein>
    <submittedName>
        <fullName evidence="1">Uncharacterized protein</fullName>
    </submittedName>
</protein>
<proteinExistence type="predicted"/>
<gene>
    <name evidence="1" type="ORF">AEK19_MT0462</name>
</gene>
<dbReference type="AlphaFoldDB" id="A0A1Y0AZW2"/>
<evidence type="ECO:0000313" key="1">
    <source>
        <dbReference type="EMBL" id="ART30722.1"/>
    </source>
</evidence>
<keyword evidence="1" id="KW-0496">Mitochondrion</keyword>
<sequence>MLSDLNDRIDSITLSRTGCLTLITIGQPLTIFL</sequence>
<dbReference type="EMBL" id="KY774314">
    <property type="protein sequence ID" value="ART30722.1"/>
    <property type="molecule type" value="Genomic_DNA"/>
</dbReference>
<geneLocation type="mitochondrion" evidence="1"/>
<reference evidence="1" key="1">
    <citation type="submission" date="2017-03" db="EMBL/GenBank/DDBJ databases">
        <title>The mitochondrial genome of the carnivorous plant Utricularia reniformis (Lentibulariaceae): structure, comparative analysis and evolutionary landmarks.</title>
        <authorList>
            <person name="Silva S.R."/>
            <person name="Alvarenga D.O."/>
            <person name="Michael T.P."/>
            <person name="Miranda V.F.O."/>
            <person name="Varani A.M."/>
        </authorList>
    </citation>
    <scope>NUCLEOTIDE SEQUENCE</scope>
</reference>
<accession>A0A1Y0AZW2</accession>
<organism evidence="1">
    <name type="scientific">Utricularia reniformis</name>
    <dbReference type="NCBI Taxonomy" id="192314"/>
    <lineage>
        <taxon>Eukaryota</taxon>
        <taxon>Viridiplantae</taxon>
        <taxon>Streptophyta</taxon>
        <taxon>Embryophyta</taxon>
        <taxon>Tracheophyta</taxon>
        <taxon>Spermatophyta</taxon>
        <taxon>Magnoliopsida</taxon>
        <taxon>eudicotyledons</taxon>
        <taxon>Gunneridae</taxon>
        <taxon>Pentapetalae</taxon>
        <taxon>asterids</taxon>
        <taxon>lamiids</taxon>
        <taxon>Lamiales</taxon>
        <taxon>Lentibulariaceae</taxon>
        <taxon>Utricularia</taxon>
    </lineage>
</organism>